<reference evidence="1 3" key="1">
    <citation type="submission" date="2019-06" db="EMBL/GenBank/DDBJ databases">
        <authorList>
            <person name="Palmer J.M."/>
        </authorList>
    </citation>
    <scope>NUCLEOTIDE SEQUENCE</scope>
    <source>
        <strain evidence="2 3">TWF191</strain>
        <strain evidence="1">TWF679</strain>
    </source>
</reference>
<evidence type="ECO:0000313" key="4">
    <source>
        <dbReference type="Proteomes" id="UP000614610"/>
    </source>
</evidence>
<evidence type="ECO:0000313" key="2">
    <source>
        <dbReference type="EMBL" id="KAF3218223.1"/>
    </source>
</evidence>
<name>A0A6G1MM84_ORBOL</name>
<evidence type="ECO:0000313" key="1">
    <source>
        <dbReference type="EMBL" id="KAF3204736.1"/>
    </source>
</evidence>
<dbReference type="EMBL" id="WIWT01000069">
    <property type="protein sequence ID" value="KAF3204736.1"/>
    <property type="molecule type" value="Genomic_DNA"/>
</dbReference>
<dbReference type="Proteomes" id="UP000483672">
    <property type="component" value="Unassembled WGS sequence"/>
</dbReference>
<evidence type="ECO:0000313" key="3">
    <source>
        <dbReference type="Proteomes" id="UP000483672"/>
    </source>
</evidence>
<gene>
    <name evidence="2" type="ORF">TWF191_008266</name>
    <name evidence="1" type="ORF">TWF679_009600</name>
</gene>
<protein>
    <submittedName>
        <fullName evidence="1">Uncharacterized protein</fullName>
    </submittedName>
</protein>
<dbReference type="AlphaFoldDB" id="A0A6G1MM84"/>
<dbReference type="Proteomes" id="UP000614610">
    <property type="component" value="Unassembled WGS sequence"/>
</dbReference>
<proteinExistence type="predicted"/>
<dbReference type="EMBL" id="WIPF01000055">
    <property type="protein sequence ID" value="KAF3218223.1"/>
    <property type="molecule type" value="Genomic_DNA"/>
</dbReference>
<comment type="caution">
    <text evidence="1">The sequence shown here is derived from an EMBL/GenBank/DDBJ whole genome shotgun (WGS) entry which is preliminary data.</text>
</comment>
<organism evidence="1 4">
    <name type="scientific">Orbilia oligospora</name>
    <name type="common">Nematode-trapping fungus</name>
    <name type="synonym">Arthrobotrys oligospora</name>
    <dbReference type="NCBI Taxonomy" id="2813651"/>
    <lineage>
        <taxon>Eukaryota</taxon>
        <taxon>Fungi</taxon>
        <taxon>Dikarya</taxon>
        <taxon>Ascomycota</taxon>
        <taxon>Pezizomycotina</taxon>
        <taxon>Orbiliomycetes</taxon>
        <taxon>Orbiliales</taxon>
        <taxon>Orbiliaceae</taxon>
        <taxon>Orbilia</taxon>
    </lineage>
</organism>
<sequence>MSSTTHISYITSFYQQNVPRTITKQEKMMKNIVPTMKMKTQGKKTPRRGGAIQTSFIQLHLESPSLQNLNHKNATNPQSDAGASMFRLTLGYLRVLGSRSGKMVGLGIPAVEISSHYNYLVNIEIPRDAIFVEGNVPPPTKPMSRLEFALLRRPYLPPVHRSGIRLPVADLLSRGTSTRRP</sequence>
<accession>A0A6G1MM84</accession>